<protein>
    <submittedName>
        <fullName evidence="3">Uncharacterized protein</fullName>
    </submittedName>
</protein>
<dbReference type="Proteomes" id="UP000704467">
    <property type="component" value="Unassembled WGS sequence"/>
</dbReference>
<feature type="signal peptide" evidence="2">
    <location>
        <begin position="1"/>
        <end position="24"/>
    </location>
</feature>
<proteinExistence type="predicted"/>
<dbReference type="EMBL" id="JAAVLN010000001">
    <property type="protein sequence ID" value="NKC02529.1"/>
    <property type="molecule type" value="Genomic_DNA"/>
</dbReference>
<accession>A0ABX1DI15</accession>
<comment type="caution">
    <text evidence="3">The sequence shown here is derived from an EMBL/GenBank/DDBJ whole genome shotgun (WGS) entry which is preliminary data.</text>
</comment>
<feature type="region of interest" description="Disordered" evidence="1">
    <location>
        <begin position="25"/>
        <end position="57"/>
    </location>
</feature>
<evidence type="ECO:0000313" key="3">
    <source>
        <dbReference type="EMBL" id="NKC02529.1"/>
    </source>
</evidence>
<gene>
    <name evidence="3" type="ORF">HED55_01235</name>
</gene>
<evidence type="ECO:0000313" key="4">
    <source>
        <dbReference type="Proteomes" id="UP000704467"/>
    </source>
</evidence>
<reference evidence="3 4" key="1">
    <citation type="submission" date="2020-03" db="EMBL/GenBank/DDBJ databases">
        <title>Whole genome sequencing of clinical and environmental type strains of Ochrobactrum.</title>
        <authorList>
            <person name="Dharne M."/>
        </authorList>
    </citation>
    <scope>NUCLEOTIDE SEQUENCE [LARGE SCALE GENOMIC DNA]</scope>
    <source>
        <strain evidence="3 4">CIP 109452</strain>
    </source>
</reference>
<keyword evidence="2" id="KW-0732">Signal</keyword>
<feature type="chain" id="PRO_5045657412" evidence="2">
    <location>
        <begin position="25"/>
        <end position="57"/>
    </location>
</feature>
<organism evidence="3 4">
    <name type="scientific">Brucella haematophila</name>
    <dbReference type="NCBI Taxonomy" id="419474"/>
    <lineage>
        <taxon>Bacteria</taxon>
        <taxon>Pseudomonadati</taxon>
        <taxon>Pseudomonadota</taxon>
        <taxon>Alphaproteobacteria</taxon>
        <taxon>Hyphomicrobiales</taxon>
        <taxon>Brucellaceae</taxon>
        <taxon>Brucella/Ochrobactrum group</taxon>
        <taxon>Brucella</taxon>
    </lineage>
</organism>
<evidence type="ECO:0000256" key="2">
    <source>
        <dbReference type="SAM" id="SignalP"/>
    </source>
</evidence>
<keyword evidence="4" id="KW-1185">Reference proteome</keyword>
<evidence type="ECO:0000256" key="1">
    <source>
        <dbReference type="SAM" id="MobiDB-lite"/>
    </source>
</evidence>
<sequence length="57" mass="6187">MRRFGTFLAASFLIVPLSIMPADAETAPTSYSEPDPRISAPPLPPERRCRALTASVN</sequence>
<name>A0ABX1DI15_9HYPH</name>